<organism evidence="2 3">
    <name type="scientific">Phytophthora sojae (strain P6497)</name>
    <name type="common">Soybean stem and root rot agent</name>
    <name type="synonym">Phytophthora megasperma f. sp. glycines</name>
    <dbReference type="NCBI Taxonomy" id="1094619"/>
    <lineage>
        <taxon>Eukaryota</taxon>
        <taxon>Sar</taxon>
        <taxon>Stramenopiles</taxon>
        <taxon>Oomycota</taxon>
        <taxon>Peronosporomycetes</taxon>
        <taxon>Peronosporales</taxon>
        <taxon>Peronosporaceae</taxon>
        <taxon>Phytophthora</taxon>
    </lineage>
</organism>
<dbReference type="KEGG" id="psoj:PHYSODRAFT_296247"/>
<gene>
    <name evidence="2" type="ORF">PHYSODRAFT_296247</name>
</gene>
<accession>G4Z137</accession>
<dbReference type="OMA" id="TWHWQER"/>
<feature type="region of interest" description="Disordered" evidence="1">
    <location>
        <begin position="111"/>
        <end position="166"/>
    </location>
</feature>
<name>G4Z137_PHYSP</name>
<evidence type="ECO:0000256" key="1">
    <source>
        <dbReference type="SAM" id="MobiDB-lite"/>
    </source>
</evidence>
<feature type="compositionally biased region" description="Basic residues" evidence="1">
    <location>
        <begin position="111"/>
        <end position="120"/>
    </location>
</feature>
<dbReference type="RefSeq" id="XP_009519326.1">
    <property type="nucleotide sequence ID" value="XM_009521031.1"/>
</dbReference>
<dbReference type="InParanoid" id="G4Z137"/>
<feature type="region of interest" description="Disordered" evidence="1">
    <location>
        <begin position="71"/>
        <end position="98"/>
    </location>
</feature>
<evidence type="ECO:0000313" key="3">
    <source>
        <dbReference type="Proteomes" id="UP000002640"/>
    </source>
</evidence>
<feature type="compositionally biased region" description="Basic and acidic residues" evidence="1">
    <location>
        <begin position="76"/>
        <end position="98"/>
    </location>
</feature>
<keyword evidence="3" id="KW-1185">Reference proteome</keyword>
<dbReference type="Proteomes" id="UP000002640">
    <property type="component" value="Unassembled WGS sequence"/>
</dbReference>
<reference evidence="2 3" key="1">
    <citation type="journal article" date="2006" name="Science">
        <title>Phytophthora genome sequences uncover evolutionary origins and mechanisms of pathogenesis.</title>
        <authorList>
            <person name="Tyler B.M."/>
            <person name="Tripathy S."/>
            <person name="Zhang X."/>
            <person name="Dehal P."/>
            <person name="Jiang R.H."/>
            <person name="Aerts A."/>
            <person name="Arredondo F.D."/>
            <person name="Baxter L."/>
            <person name="Bensasson D."/>
            <person name="Beynon J.L."/>
            <person name="Chapman J."/>
            <person name="Damasceno C.M."/>
            <person name="Dorrance A.E."/>
            <person name="Dou D."/>
            <person name="Dickerman A.W."/>
            <person name="Dubchak I.L."/>
            <person name="Garbelotto M."/>
            <person name="Gijzen M."/>
            <person name="Gordon S.G."/>
            <person name="Govers F."/>
            <person name="Grunwald N.J."/>
            <person name="Huang W."/>
            <person name="Ivors K.L."/>
            <person name="Jones R.W."/>
            <person name="Kamoun S."/>
            <person name="Krampis K."/>
            <person name="Lamour K.H."/>
            <person name="Lee M.K."/>
            <person name="McDonald W.H."/>
            <person name="Medina M."/>
            <person name="Meijer H.J."/>
            <person name="Nordberg E.K."/>
            <person name="Maclean D.J."/>
            <person name="Ospina-Giraldo M.D."/>
            <person name="Morris P.F."/>
            <person name="Phuntumart V."/>
            <person name="Putnam N.H."/>
            <person name="Rash S."/>
            <person name="Rose J.K."/>
            <person name="Sakihama Y."/>
            <person name="Salamov A.A."/>
            <person name="Savidor A."/>
            <person name="Scheuring C.F."/>
            <person name="Smith B.M."/>
            <person name="Sobral B.W."/>
            <person name="Terry A."/>
            <person name="Torto-Alalibo T.A."/>
            <person name="Win J."/>
            <person name="Xu Z."/>
            <person name="Zhang H."/>
            <person name="Grigoriev I.V."/>
            <person name="Rokhsar D.S."/>
            <person name="Boore J.L."/>
        </authorList>
    </citation>
    <scope>NUCLEOTIDE SEQUENCE [LARGE SCALE GENOMIC DNA]</scope>
    <source>
        <strain evidence="2 3">P6497</strain>
    </source>
</reference>
<dbReference type="AlphaFoldDB" id="G4Z137"/>
<proteinExistence type="predicted"/>
<evidence type="ECO:0000313" key="2">
    <source>
        <dbReference type="EMBL" id="EGZ24038.1"/>
    </source>
</evidence>
<dbReference type="GeneID" id="20641351"/>
<protein>
    <submittedName>
        <fullName evidence="2">Uncharacterized protein</fullName>
    </submittedName>
</protein>
<dbReference type="EMBL" id="JH159152">
    <property type="protein sequence ID" value="EGZ24038.1"/>
    <property type="molecule type" value="Genomic_DNA"/>
</dbReference>
<sequence>MVATANTGTWHWQERFEPVDVEGAARRQILNVSATASPLAAGVEAAHTSQILTVLGVLQVRRSIAYDHWLKKKSRSSREDTNVFESDRNEDGNEDKQAEIDAAFQDWLQRKRKTSRKKKIVANNNEQPKPSRKPPSLHVNPKTKSKTRKPEQNSNMHHSHSEAERQQAYNAWLARVLLEDRIRRAQRREELDRLEQQQREKHKFTWRKNLAVCAYSTLVDN</sequence>